<dbReference type="EMBL" id="JYDP01000198">
    <property type="protein sequence ID" value="KRZ03281.1"/>
    <property type="molecule type" value="Genomic_DNA"/>
</dbReference>
<evidence type="ECO:0000256" key="1">
    <source>
        <dbReference type="SAM" id="MobiDB-lite"/>
    </source>
</evidence>
<protein>
    <submittedName>
        <fullName evidence="2">Uncharacterized protein</fullName>
    </submittedName>
</protein>
<name>A0A0V1GY94_9BILA</name>
<reference evidence="2 3" key="1">
    <citation type="submission" date="2015-01" db="EMBL/GenBank/DDBJ databases">
        <title>Evolution of Trichinella species and genotypes.</title>
        <authorList>
            <person name="Korhonen P.K."/>
            <person name="Edoardo P."/>
            <person name="Giuseppe L.R."/>
            <person name="Gasser R.B."/>
        </authorList>
    </citation>
    <scope>NUCLEOTIDE SEQUENCE [LARGE SCALE GENOMIC DNA]</scope>
    <source>
        <strain evidence="2">ISS1029</strain>
    </source>
</reference>
<keyword evidence="3" id="KW-1185">Reference proteome</keyword>
<organism evidence="2 3">
    <name type="scientific">Trichinella zimbabwensis</name>
    <dbReference type="NCBI Taxonomy" id="268475"/>
    <lineage>
        <taxon>Eukaryota</taxon>
        <taxon>Metazoa</taxon>
        <taxon>Ecdysozoa</taxon>
        <taxon>Nematoda</taxon>
        <taxon>Enoplea</taxon>
        <taxon>Dorylaimia</taxon>
        <taxon>Trichinellida</taxon>
        <taxon>Trichinellidae</taxon>
        <taxon>Trichinella</taxon>
    </lineage>
</organism>
<proteinExistence type="predicted"/>
<evidence type="ECO:0000313" key="2">
    <source>
        <dbReference type="EMBL" id="KRZ03281.1"/>
    </source>
</evidence>
<feature type="region of interest" description="Disordered" evidence="1">
    <location>
        <begin position="1"/>
        <end position="26"/>
    </location>
</feature>
<sequence>MNAPKSHSPLLSGSAQRRRIRNPNPDKFAYVPLSDLPLRPSSARYINPVFAKQEYSRSLLLGTLATTLSCREQPSIQSTTCASEDCS</sequence>
<dbReference type="Proteomes" id="UP000055024">
    <property type="component" value="Unassembled WGS sequence"/>
</dbReference>
<gene>
    <name evidence="2" type="ORF">T11_7424</name>
</gene>
<evidence type="ECO:0000313" key="3">
    <source>
        <dbReference type="Proteomes" id="UP000055024"/>
    </source>
</evidence>
<comment type="caution">
    <text evidence="2">The sequence shown here is derived from an EMBL/GenBank/DDBJ whole genome shotgun (WGS) entry which is preliminary data.</text>
</comment>
<dbReference type="AlphaFoldDB" id="A0A0V1GY94"/>
<accession>A0A0V1GY94</accession>